<gene>
    <name evidence="1" type="ORF">CFSAN001627_27455</name>
</gene>
<dbReference type="EMBL" id="AMXI01001727">
    <property type="protein sequence ID" value="EKN35943.1"/>
    <property type="molecule type" value="Genomic_DNA"/>
</dbReference>
<protein>
    <submittedName>
        <fullName evidence="1">Sialic acid utilization regulator, RpiR family protein</fullName>
    </submittedName>
</protein>
<name>M1ZQW7_CLOBO</name>
<dbReference type="AlphaFoldDB" id="M1ZQW7"/>
<reference evidence="1 2" key="2">
    <citation type="submission" date="2013-03" db="EMBL/GenBank/DDBJ databases">
        <title>Diversity in Clostridium botulinum.</title>
        <authorList>
            <person name="Timme R.E."/>
            <person name="Allard M."/>
            <person name="Luo Y."/>
            <person name="Strain E."/>
            <person name="Gonzalez-Escalona N."/>
            <person name="Brown E."/>
        </authorList>
    </citation>
    <scope>NUCLEOTIDE SEQUENCE [LARGE SCALE GENOMIC DNA]</scope>
    <source>
        <strain evidence="1 2">CFSAN001627</strain>
    </source>
</reference>
<dbReference type="Proteomes" id="UP000011944">
    <property type="component" value="Unassembled WGS sequence"/>
</dbReference>
<organism evidence="1 2">
    <name type="scientific">Clostridium botulinum CFSAN001627</name>
    <dbReference type="NCBI Taxonomy" id="1232189"/>
    <lineage>
        <taxon>Bacteria</taxon>
        <taxon>Bacillati</taxon>
        <taxon>Bacillota</taxon>
        <taxon>Clostridia</taxon>
        <taxon>Eubacteriales</taxon>
        <taxon>Clostridiaceae</taxon>
        <taxon>Clostridium</taxon>
    </lineage>
</organism>
<evidence type="ECO:0000313" key="2">
    <source>
        <dbReference type="Proteomes" id="UP000011944"/>
    </source>
</evidence>
<comment type="caution">
    <text evidence="1">The sequence shown here is derived from an EMBL/GenBank/DDBJ whole genome shotgun (WGS) entry which is preliminary data.</text>
</comment>
<feature type="non-terminal residue" evidence="1">
    <location>
        <position position="36"/>
    </location>
</feature>
<sequence length="36" mass="4225">MNLDISKIVDKYHLSKVEENILIYIINNIDHVKEIG</sequence>
<proteinExistence type="predicted"/>
<evidence type="ECO:0000313" key="1">
    <source>
        <dbReference type="EMBL" id="EKN35943.1"/>
    </source>
</evidence>
<reference evidence="1 2" key="1">
    <citation type="submission" date="2012-10" db="EMBL/GenBank/DDBJ databases">
        <authorList>
            <person name="Strain E.A."/>
            <person name="Brown E."/>
            <person name="Allard M.W."/>
            <person name="Gonzalez-Escalona N."/>
            <person name="Timme R."/>
        </authorList>
    </citation>
    <scope>NUCLEOTIDE SEQUENCE [LARGE SCALE GENOMIC DNA]</scope>
    <source>
        <strain evidence="1 2">CFSAN001627</strain>
    </source>
</reference>
<accession>M1ZQW7</accession>